<dbReference type="Proteomes" id="UP001055879">
    <property type="component" value="Linkage Group LG03"/>
</dbReference>
<organism evidence="1 2">
    <name type="scientific">Arctium lappa</name>
    <name type="common">Greater burdock</name>
    <name type="synonym">Lappa major</name>
    <dbReference type="NCBI Taxonomy" id="4217"/>
    <lineage>
        <taxon>Eukaryota</taxon>
        <taxon>Viridiplantae</taxon>
        <taxon>Streptophyta</taxon>
        <taxon>Embryophyta</taxon>
        <taxon>Tracheophyta</taxon>
        <taxon>Spermatophyta</taxon>
        <taxon>Magnoliopsida</taxon>
        <taxon>eudicotyledons</taxon>
        <taxon>Gunneridae</taxon>
        <taxon>Pentapetalae</taxon>
        <taxon>asterids</taxon>
        <taxon>campanulids</taxon>
        <taxon>Asterales</taxon>
        <taxon>Asteraceae</taxon>
        <taxon>Carduoideae</taxon>
        <taxon>Cardueae</taxon>
        <taxon>Arctiinae</taxon>
        <taxon>Arctium</taxon>
    </lineage>
</organism>
<keyword evidence="2" id="KW-1185">Reference proteome</keyword>
<protein>
    <submittedName>
        <fullName evidence="1">Uncharacterized protein</fullName>
    </submittedName>
</protein>
<name>A0ACB9DHE3_ARCLA</name>
<evidence type="ECO:0000313" key="1">
    <source>
        <dbReference type="EMBL" id="KAI3745967.1"/>
    </source>
</evidence>
<accession>A0ACB9DHE3</accession>
<evidence type="ECO:0000313" key="2">
    <source>
        <dbReference type="Proteomes" id="UP001055879"/>
    </source>
</evidence>
<dbReference type="EMBL" id="CM042049">
    <property type="protein sequence ID" value="KAI3745967.1"/>
    <property type="molecule type" value="Genomic_DNA"/>
</dbReference>
<sequence>MKLEAIEAIVAPFDFCGTENGSFSGDVFENMKNLRLLDTHGAYGAFSSCKLTTLPDELQWLRWKYYRLSSLPVANLHKLVGLEIIDCDIQHLWMGYKFLPNLKFIHLDELFSCESFPDVSGAPNVESNLFLRNVLL</sequence>
<proteinExistence type="predicted"/>
<reference evidence="2" key="1">
    <citation type="journal article" date="2022" name="Mol. Ecol. Resour.">
        <title>The genomes of chicory, endive, great burdock and yacon provide insights into Asteraceae palaeo-polyploidization history and plant inulin production.</title>
        <authorList>
            <person name="Fan W."/>
            <person name="Wang S."/>
            <person name="Wang H."/>
            <person name="Wang A."/>
            <person name="Jiang F."/>
            <person name="Liu H."/>
            <person name="Zhao H."/>
            <person name="Xu D."/>
            <person name="Zhang Y."/>
        </authorList>
    </citation>
    <scope>NUCLEOTIDE SEQUENCE [LARGE SCALE GENOMIC DNA]</scope>
    <source>
        <strain evidence="2">cv. Niubang</strain>
    </source>
</reference>
<comment type="caution">
    <text evidence="1">The sequence shown here is derived from an EMBL/GenBank/DDBJ whole genome shotgun (WGS) entry which is preliminary data.</text>
</comment>
<reference evidence="1 2" key="2">
    <citation type="journal article" date="2022" name="Mol. Ecol. Resour.">
        <title>The genomes of chicory, endive, great burdock and yacon provide insights into Asteraceae paleo-polyploidization history and plant inulin production.</title>
        <authorList>
            <person name="Fan W."/>
            <person name="Wang S."/>
            <person name="Wang H."/>
            <person name="Wang A."/>
            <person name="Jiang F."/>
            <person name="Liu H."/>
            <person name="Zhao H."/>
            <person name="Xu D."/>
            <person name="Zhang Y."/>
        </authorList>
    </citation>
    <scope>NUCLEOTIDE SEQUENCE [LARGE SCALE GENOMIC DNA]</scope>
    <source>
        <strain evidence="2">cv. Niubang</strain>
    </source>
</reference>
<gene>
    <name evidence="1" type="ORF">L6452_08382</name>
</gene>